<comment type="caution">
    <text evidence="1">The sequence shown here is derived from an EMBL/GenBank/DDBJ whole genome shotgun (WGS) entry which is preliminary data.</text>
</comment>
<dbReference type="EMBL" id="FCNL01000025">
    <property type="protein sequence ID" value="CVI19647.1"/>
    <property type="molecule type" value="Genomic_DNA"/>
</dbReference>
<evidence type="ECO:0000313" key="1">
    <source>
        <dbReference type="EMBL" id="CVI19647.1"/>
    </source>
</evidence>
<dbReference type="AlphaFoldDB" id="A0A822V5I4"/>
<accession>A0A822V5I4</accession>
<dbReference type="InterPro" id="IPR016130">
    <property type="entry name" value="Tyr_Pase_AS"/>
</dbReference>
<proteinExistence type="predicted"/>
<dbReference type="Proteomes" id="UP000192074">
    <property type="component" value="Unassembled WGS sequence"/>
</dbReference>
<dbReference type="InterPro" id="IPR029021">
    <property type="entry name" value="Prot-tyrosine_phosphatase-like"/>
</dbReference>
<reference evidence="1 2" key="1">
    <citation type="submission" date="2016-01" db="EMBL/GenBank/DDBJ databases">
        <authorList>
            <person name="Regsiter A."/>
            <person name="william w."/>
        </authorList>
    </citation>
    <scope>NUCLEOTIDE SEQUENCE [LARGE SCALE GENOMIC DNA]</scope>
    <source>
        <strain evidence="1 2">B6</strain>
    </source>
</reference>
<evidence type="ECO:0000313" key="2">
    <source>
        <dbReference type="Proteomes" id="UP000192074"/>
    </source>
</evidence>
<protein>
    <submittedName>
        <fullName evidence="1">Tyrosine phosphatase protein</fullName>
    </submittedName>
</protein>
<dbReference type="Gene3D" id="3.90.190.10">
    <property type="entry name" value="Protein tyrosine phosphatase superfamily"/>
    <property type="match status" value="1"/>
</dbReference>
<organism evidence="1 2">
    <name type="scientific">Agrobacterium tumefaciens str. B6</name>
    <dbReference type="NCBI Taxonomy" id="1183423"/>
    <lineage>
        <taxon>Bacteria</taxon>
        <taxon>Pseudomonadati</taxon>
        <taxon>Pseudomonadota</taxon>
        <taxon>Alphaproteobacteria</taxon>
        <taxon>Hyphomicrobiales</taxon>
        <taxon>Rhizobiaceae</taxon>
        <taxon>Rhizobium/Agrobacterium group</taxon>
        <taxon>Agrobacterium</taxon>
        <taxon>Agrobacterium tumefaciens complex</taxon>
    </lineage>
</organism>
<name>A0A822V5I4_AGRTU</name>
<gene>
    <name evidence="1" type="ORF">AGR4A_Cc80085</name>
</gene>
<dbReference type="SUPFAM" id="SSF52799">
    <property type="entry name" value="(Phosphotyrosine protein) phosphatases II"/>
    <property type="match status" value="1"/>
</dbReference>
<dbReference type="PROSITE" id="PS00383">
    <property type="entry name" value="TYR_PHOSPHATASE_1"/>
    <property type="match status" value="1"/>
</dbReference>
<sequence length="191" mass="20851">MTAIVVSPLSRIAEMAVKHKAREMVTLIAKEQAFHRPAVIAADRHLTLAMNDITFKGTADLIAPDDAHVLRLIDFAREWDQSAPLLIHCWMGVSRSPAAAVIAALSLYPDQDEMELALRLRAVSPYSTPNARIIAIGDRLLGRDGRLVAAIKKSAGARIRMVTCPSYCRLAPEAVLAEPSRRPVVTNPGQQ</sequence>